<evidence type="ECO:0000256" key="1">
    <source>
        <dbReference type="ARBA" id="ARBA00004571"/>
    </source>
</evidence>
<keyword evidence="10" id="KW-0998">Cell outer membrane</keyword>
<dbReference type="InterPro" id="IPR050298">
    <property type="entry name" value="Gram-neg_bact_OMP"/>
</dbReference>
<keyword evidence="14" id="KW-1185">Reference proteome</keyword>
<dbReference type="Proteomes" id="UP000789704">
    <property type="component" value="Unassembled WGS sequence"/>
</dbReference>
<keyword evidence="8" id="KW-0626">Porin</keyword>
<name>A0A9N8S2U4_9BURK</name>
<dbReference type="AlphaFoldDB" id="A0A9N8S2U4"/>
<dbReference type="Gene3D" id="2.40.160.10">
    <property type="entry name" value="Porin"/>
    <property type="match status" value="1"/>
</dbReference>
<keyword evidence="3" id="KW-0813">Transport</keyword>
<dbReference type="GO" id="GO:0006811">
    <property type="term" value="P:monoatomic ion transport"/>
    <property type="evidence" value="ECO:0007669"/>
    <property type="project" value="UniProtKB-KW"/>
</dbReference>
<reference evidence="13" key="1">
    <citation type="submission" date="2021-04" db="EMBL/GenBank/DDBJ databases">
        <authorList>
            <person name="Vanwijnsberghe S."/>
        </authorList>
    </citation>
    <scope>NUCLEOTIDE SEQUENCE</scope>
    <source>
        <strain evidence="13">LMG 31841</strain>
    </source>
</reference>
<evidence type="ECO:0000256" key="11">
    <source>
        <dbReference type="SAM" id="SignalP"/>
    </source>
</evidence>
<feature type="chain" id="PRO_5040197676" evidence="11">
    <location>
        <begin position="22"/>
        <end position="366"/>
    </location>
</feature>
<dbReference type="Pfam" id="PF13609">
    <property type="entry name" value="Porin_4"/>
    <property type="match status" value="1"/>
</dbReference>
<evidence type="ECO:0000256" key="2">
    <source>
        <dbReference type="ARBA" id="ARBA00011233"/>
    </source>
</evidence>
<dbReference type="PANTHER" id="PTHR34501">
    <property type="entry name" value="PROTEIN YDDL-RELATED"/>
    <property type="match status" value="1"/>
</dbReference>
<keyword evidence="9" id="KW-0472">Membrane</keyword>
<comment type="subcellular location">
    <subcellularLocation>
        <location evidence="1">Cell outer membrane</location>
        <topology evidence="1">Multi-pass membrane protein</topology>
    </subcellularLocation>
</comment>
<dbReference type="InterPro" id="IPR033900">
    <property type="entry name" value="Gram_neg_porin_domain"/>
</dbReference>
<dbReference type="SUPFAM" id="SSF56935">
    <property type="entry name" value="Porins"/>
    <property type="match status" value="1"/>
</dbReference>
<evidence type="ECO:0000313" key="13">
    <source>
        <dbReference type="EMBL" id="CAG4924854.1"/>
    </source>
</evidence>
<dbReference type="GO" id="GO:0046930">
    <property type="term" value="C:pore complex"/>
    <property type="evidence" value="ECO:0007669"/>
    <property type="project" value="UniProtKB-KW"/>
</dbReference>
<dbReference type="PANTHER" id="PTHR34501:SF9">
    <property type="entry name" value="MAJOR OUTER MEMBRANE PROTEIN P.IA"/>
    <property type="match status" value="1"/>
</dbReference>
<keyword evidence="4" id="KW-1134">Transmembrane beta strand</keyword>
<proteinExistence type="predicted"/>
<feature type="signal peptide" evidence="11">
    <location>
        <begin position="1"/>
        <end position="21"/>
    </location>
</feature>
<evidence type="ECO:0000256" key="7">
    <source>
        <dbReference type="ARBA" id="ARBA00023065"/>
    </source>
</evidence>
<accession>A0A9N8S2U4</accession>
<evidence type="ECO:0000313" key="14">
    <source>
        <dbReference type="Proteomes" id="UP000789704"/>
    </source>
</evidence>
<sequence length="366" mass="38605">MKMKKTLLLVLLTMSLPEVHAQSSVTLFGVIDAGLLYQNQNGGTGLGGKTKNSVTMFSGAGGSDNNEFGMLGLEDLGSGMQTGFKLMGEFDSGSGALRSSGTLFGAESNVWFQSPYGRVTVGKQIDPAYLALVFSDPRDAKNAYSAAGAWNFLQGQDPAPGDTAYESNAVSYSYRGHGFNTGVLYRFGGLPGALSHGRVMSAAIGYDNGSLIGNGGFLTKNDATGTRDLRIWEAGLGYRVGTVTVKALYVNYDLPQGNAVAPIGTTPPSRVIMAGGGVNWQITVAQELTAAYYFTENRMDTTNATSMYVLSDDYSLSKRTKLYGYVGLMAAKKGANALTALTTAQLTSGYPGANTTTVGFGIQHRF</sequence>
<evidence type="ECO:0000256" key="8">
    <source>
        <dbReference type="ARBA" id="ARBA00023114"/>
    </source>
</evidence>
<dbReference type="GO" id="GO:0015288">
    <property type="term" value="F:porin activity"/>
    <property type="evidence" value="ECO:0007669"/>
    <property type="project" value="UniProtKB-KW"/>
</dbReference>
<keyword evidence="6 11" id="KW-0732">Signal</keyword>
<protein>
    <submittedName>
        <fullName evidence="13">Outer membrane porin protein 32</fullName>
    </submittedName>
</protein>
<dbReference type="EMBL" id="CAJQZC010000015">
    <property type="protein sequence ID" value="CAG4924854.1"/>
    <property type="molecule type" value="Genomic_DNA"/>
</dbReference>
<keyword evidence="5" id="KW-0812">Transmembrane</keyword>
<feature type="domain" description="Porin" evidence="12">
    <location>
        <begin position="19"/>
        <end position="329"/>
    </location>
</feature>
<comment type="subunit">
    <text evidence="2">Homotrimer.</text>
</comment>
<evidence type="ECO:0000256" key="4">
    <source>
        <dbReference type="ARBA" id="ARBA00022452"/>
    </source>
</evidence>
<evidence type="ECO:0000256" key="10">
    <source>
        <dbReference type="ARBA" id="ARBA00023237"/>
    </source>
</evidence>
<dbReference type="InterPro" id="IPR023614">
    <property type="entry name" value="Porin_dom_sf"/>
</dbReference>
<organism evidence="13 14">
    <name type="scientific">Paraburkholderia saeva</name>
    <dbReference type="NCBI Taxonomy" id="2777537"/>
    <lineage>
        <taxon>Bacteria</taxon>
        <taxon>Pseudomonadati</taxon>
        <taxon>Pseudomonadota</taxon>
        <taxon>Betaproteobacteria</taxon>
        <taxon>Burkholderiales</taxon>
        <taxon>Burkholderiaceae</taxon>
        <taxon>Paraburkholderia</taxon>
    </lineage>
</organism>
<dbReference type="CDD" id="cd00342">
    <property type="entry name" value="gram_neg_porins"/>
    <property type="match status" value="1"/>
</dbReference>
<evidence type="ECO:0000256" key="3">
    <source>
        <dbReference type="ARBA" id="ARBA00022448"/>
    </source>
</evidence>
<evidence type="ECO:0000259" key="12">
    <source>
        <dbReference type="Pfam" id="PF13609"/>
    </source>
</evidence>
<gene>
    <name evidence="13" type="ORF">LMG31841_05427</name>
</gene>
<evidence type="ECO:0000256" key="5">
    <source>
        <dbReference type="ARBA" id="ARBA00022692"/>
    </source>
</evidence>
<dbReference type="RefSeq" id="WP_228883532.1">
    <property type="nucleotide sequence ID" value="NZ_CAJQYZ010000012.1"/>
</dbReference>
<comment type="caution">
    <text evidence="13">The sequence shown here is derived from an EMBL/GenBank/DDBJ whole genome shotgun (WGS) entry which is preliminary data.</text>
</comment>
<dbReference type="GO" id="GO:0009279">
    <property type="term" value="C:cell outer membrane"/>
    <property type="evidence" value="ECO:0007669"/>
    <property type="project" value="UniProtKB-SubCell"/>
</dbReference>
<keyword evidence="7" id="KW-0406">Ion transport</keyword>
<evidence type="ECO:0000256" key="6">
    <source>
        <dbReference type="ARBA" id="ARBA00022729"/>
    </source>
</evidence>
<evidence type="ECO:0000256" key="9">
    <source>
        <dbReference type="ARBA" id="ARBA00023136"/>
    </source>
</evidence>